<evidence type="ECO:0000313" key="1">
    <source>
        <dbReference type="Proteomes" id="UP000095286"/>
    </source>
</evidence>
<name>A0AC35TG93_9BILA</name>
<dbReference type="Proteomes" id="UP000095286">
    <property type="component" value="Unplaced"/>
</dbReference>
<reference evidence="2" key="1">
    <citation type="submission" date="2016-11" db="UniProtKB">
        <authorList>
            <consortium name="WormBaseParasite"/>
        </authorList>
    </citation>
    <scope>IDENTIFICATION</scope>
    <source>
        <strain evidence="2">KR3021</strain>
    </source>
</reference>
<organism evidence="1 2">
    <name type="scientific">Rhabditophanes sp. KR3021</name>
    <dbReference type="NCBI Taxonomy" id="114890"/>
    <lineage>
        <taxon>Eukaryota</taxon>
        <taxon>Metazoa</taxon>
        <taxon>Ecdysozoa</taxon>
        <taxon>Nematoda</taxon>
        <taxon>Chromadorea</taxon>
        <taxon>Rhabditida</taxon>
        <taxon>Tylenchina</taxon>
        <taxon>Panagrolaimomorpha</taxon>
        <taxon>Strongyloidoidea</taxon>
        <taxon>Alloionematidae</taxon>
        <taxon>Rhabditophanes</taxon>
    </lineage>
</organism>
<accession>A0AC35TG93</accession>
<dbReference type="WBParaSite" id="RSKR_0000022966.1">
    <property type="protein sequence ID" value="RSKR_0000022966.1"/>
    <property type="gene ID" value="RSKR_0000022966"/>
</dbReference>
<sequence>MYQNVPLTKARLLNGVAFTFEGGYSHIGSFMPFAKDLSSNGFNATIFGTNAFPYHNPNKETLRLLTNVIESNKTREYLLPETKPFYDTLGSLDFSTHQIHLGTRCYQCWEHCKNVKNPEMALELDHLYKNESIKEIVYMAFGGSVRSFDAPKNVVDSFVGPKIENAHLFQWANQDAILKDEKTKLFINHGDFKSIKEGLCGGKKMLFMSVFVEQIRDALSGHYLPEKIERTKAIMIDKVMDPLQESAWQAKKFVNQRNKVKFTKRKGINVSWLTHFYGLELSLVIAFVFILWK</sequence>
<protein>
    <submittedName>
        <fullName evidence="2">Glucuronosyltransferase</fullName>
    </submittedName>
</protein>
<evidence type="ECO:0000313" key="2">
    <source>
        <dbReference type="WBParaSite" id="RSKR_0000022966.1"/>
    </source>
</evidence>
<proteinExistence type="predicted"/>